<evidence type="ECO:0000256" key="14">
    <source>
        <dbReference type="RuleBase" id="RU004169"/>
    </source>
</evidence>
<keyword evidence="10 12" id="KW-0456">Lyase</keyword>
<dbReference type="SUPFAM" id="SSF51726">
    <property type="entry name" value="UROD/MetE-like"/>
    <property type="match status" value="1"/>
</dbReference>
<dbReference type="PROSITE" id="PS00907">
    <property type="entry name" value="UROD_2"/>
    <property type="match status" value="1"/>
</dbReference>
<evidence type="ECO:0000256" key="4">
    <source>
        <dbReference type="ARBA" id="ARBA00009935"/>
    </source>
</evidence>
<evidence type="ECO:0000256" key="1">
    <source>
        <dbReference type="ARBA" id="ARBA00002448"/>
    </source>
</evidence>
<proteinExistence type="inferred from homology"/>
<evidence type="ECO:0000256" key="8">
    <source>
        <dbReference type="ARBA" id="ARBA00022490"/>
    </source>
</evidence>
<comment type="similarity">
    <text evidence="4 12 14">Belongs to the uroporphyrinogen decarboxylase family.</text>
</comment>
<feature type="domain" description="Uroporphyrinogen decarboxylase (URO-D)" evidence="16">
    <location>
        <begin position="154"/>
        <end position="170"/>
    </location>
</feature>
<evidence type="ECO:0000313" key="18">
    <source>
        <dbReference type="Proteomes" id="UP000054725"/>
    </source>
</evidence>
<dbReference type="UniPathway" id="UPA00251">
    <property type="reaction ID" value="UER00321"/>
</dbReference>
<evidence type="ECO:0000256" key="9">
    <source>
        <dbReference type="ARBA" id="ARBA00022793"/>
    </source>
</evidence>
<keyword evidence="18" id="KW-1185">Reference proteome</keyword>
<dbReference type="EC" id="4.1.1.37" evidence="6 12"/>
<evidence type="ECO:0000313" key="17">
    <source>
        <dbReference type="EMBL" id="KTD38841.1"/>
    </source>
</evidence>
<keyword evidence="9 12" id="KW-0210">Decarboxylase</keyword>
<comment type="subcellular location">
    <subcellularLocation>
        <location evidence="2 12">Cytoplasm</location>
    </subcellularLocation>
</comment>
<feature type="binding site" evidence="12">
    <location>
        <begin position="41"/>
        <end position="45"/>
    </location>
    <ligand>
        <name>substrate</name>
    </ligand>
</feature>
<name>A0A0W0X2S8_9GAMM</name>
<evidence type="ECO:0000256" key="6">
    <source>
        <dbReference type="ARBA" id="ARBA00012288"/>
    </source>
</evidence>
<gene>
    <name evidence="12 17" type="primary">hemE</name>
    <name evidence="17" type="ORF">Lnau_0335</name>
</gene>
<dbReference type="FunFam" id="3.20.20.210:FF:000001">
    <property type="entry name" value="Uroporphyrinogen decarboxylase"/>
    <property type="match status" value="1"/>
</dbReference>
<dbReference type="HAMAP" id="MF_00218">
    <property type="entry name" value="URO_D"/>
    <property type="match status" value="1"/>
</dbReference>
<evidence type="ECO:0000256" key="10">
    <source>
        <dbReference type="ARBA" id="ARBA00023239"/>
    </source>
</evidence>
<dbReference type="EMBL" id="LNYO01000004">
    <property type="protein sequence ID" value="KTD38841.1"/>
    <property type="molecule type" value="Genomic_DNA"/>
</dbReference>
<dbReference type="GO" id="GO:0004853">
    <property type="term" value="F:uroporphyrinogen decarboxylase activity"/>
    <property type="evidence" value="ECO:0007669"/>
    <property type="project" value="UniProtKB-UniRule"/>
</dbReference>
<feature type="binding site" evidence="12">
    <location>
        <position position="337"/>
    </location>
    <ligand>
        <name>substrate</name>
    </ligand>
</feature>
<comment type="pathway">
    <text evidence="3 12 13">Porphyrin-containing compound metabolism; protoporphyrin-IX biosynthesis; coproporphyrinogen-III from 5-aminolevulinate: step 4/4.</text>
</comment>
<evidence type="ECO:0000256" key="2">
    <source>
        <dbReference type="ARBA" id="ARBA00004496"/>
    </source>
</evidence>
<dbReference type="AlphaFoldDB" id="A0A0W0X2S8"/>
<organism evidence="17 18">
    <name type="scientific">Legionella nautarum</name>
    <dbReference type="NCBI Taxonomy" id="45070"/>
    <lineage>
        <taxon>Bacteria</taxon>
        <taxon>Pseudomonadati</taxon>
        <taxon>Pseudomonadota</taxon>
        <taxon>Gammaproteobacteria</taxon>
        <taxon>Legionellales</taxon>
        <taxon>Legionellaceae</taxon>
        <taxon>Legionella</taxon>
    </lineage>
</organism>
<dbReference type="CDD" id="cd00717">
    <property type="entry name" value="URO-D"/>
    <property type="match status" value="1"/>
</dbReference>
<evidence type="ECO:0000256" key="7">
    <source>
        <dbReference type="ARBA" id="ARBA00014308"/>
    </source>
</evidence>
<keyword evidence="11 12" id="KW-0627">Porphyrin biosynthesis</keyword>
<evidence type="ECO:0000256" key="11">
    <source>
        <dbReference type="ARBA" id="ARBA00023244"/>
    </source>
</evidence>
<comment type="caution">
    <text evidence="17">The sequence shown here is derived from an EMBL/GenBank/DDBJ whole genome shotgun (WGS) entry which is preliminary data.</text>
</comment>
<dbReference type="Proteomes" id="UP000054725">
    <property type="component" value="Unassembled WGS sequence"/>
</dbReference>
<dbReference type="Pfam" id="PF01208">
    <property type="entry name" value="URO-D"/>
    <property type="match status" value="1"/>
</dbReference>
<comment type="subunit">
    <text evidence="5 12">Homodimer.</text>
</comment>
<dbReference type="PATRIC" id="fig|45070.6.peg.348"/>
<evidence type="ECO:0000256" key="5">
    <source>
        <dbReference type="ARBA" id="ARBA00011738"/>
    </source>
</evidence>
<dbReference type="GO" id="GO:0005829">
    <property type="term" value="C:cytosol"/>
    <property type="evidence" value="ECO:0007669"/>
    <property type="project" value="TreeGrafter"/>
</dbReference>
<feature type="site" description="Transition state stabilizer" evidence="12">
    <location>
        <position position="91"/>
    </location>
</feature>
<feature type="binding site" evidence="12">
    <location>
        <position position="221"/>
    </location>
    <ligand>
        <name>substrate</name>
    </ligand>
</feature>
<comment type="function">
    <text evidence="1 12">Catalyzes the decarboxylation of four acetate groups of uroporphyrinogen-III to yield coproporphyrinogen-III.</text>
</comment>
<evidence type="ECO:0000259" key="15">
    <source>
        <dbReference type="PROSITE" id="PS00906"/>
    </source>
</evidence>
<evidence type="ECO:0000259" key="16">
    <source>
        <dbReference type="PROSITE" id="PS00907"/>
    </source>
</evidence>
<dbReference type="NCBIfam" id="TIGR01464">
    <property type="entry name" value="hemE"/>
    <property type="match status" value="1"/>
</dbReference>
<feature type="domain" description="Uroporphyrinogen decarboxylase (URO-D)" evidence="15">
    <location>
        <begin position="36"/>
        <end position="45"/>
    </location>
</feature>
<dbReference type="InterPro" id="IPR000257">
    <property type="entry name" value="Uroporphyrinogen_deCOase"/>
</dbReference>
<dbReference type="GO" id="GO:0019353">
    <property type="term" value="P:protoporphyrinogen IX biosynthetic process from glutamate"/>
    <property type="evidence" value="ECO:0007669"/>
    <property type="project" value="TreeGrafter"/>
</dbReference>
<sequence>MLEWAKIFEMDEGIMKEVAESLFIRALQRKPVPRTPVWFMRQAGRYLPEYRQVRSQAGDFLSLCKNPELACEVTLQPLRRFPLDAAILFSDILTIPDAMGLGLYFAEGEGPCFHRPVRNLQAIDSLAIPKEELSYVMDAVRLIRREMPQHLPLIGFAGSPWTLACYMVEGGSSRDFKQVKQLMYTEPQTMHLLLDKLAQAVSIYLEEQVKAGVNALMLFDTWGGTLTTQSYLDFSLHYMRKIVSHLKSQYPQIPLILFTKGGGQWLKPMAESGCDALGLDWMTDLSVARQQVGAKVALQGNLDPSLLLTNTECIRREVKQVLASFGHGSGHVFNLGHGITPEVLPENVTAMLDAVHEYSPSYHGEDDDSQQRF</sequence>
<dbReference type="InterPro" id="IPR038071">
    <property type="entry name" value="UROD/MetE-like_sf"/>
</dbReference>
<feature type="binding site" evidence="12">
    <location>
        <position position="166"/>
    </location>
    <ligand>
        <name>substrate</name>
    </ligand>
</feature>
<evidence type="ECO:0000256" key="3">
    <source>
        <dbReference type="ARBA" id="ARBA00004804"/>
    </source>
</evidence>
<comment type="caution">
    <text evidence="12">Lacks conserved residue(s) required for the propagation of feature annotation.</text>
</comment>
<reference evidence="17 18" key="1">
    <citation type="submission" date="2015-11" db="EMBL/GenBank/DDBJ databases">
        <title>Genomic analysis of 38 Legionella species identifies large and diverse effector repertoires.</title>
        <authorList>
            <person name="Burstein D."/>
            <person name="Amaro F."/>
            <person name="Zusman T."/>
            <person name="Lifshitz Z."/>
            <person name="Cohen O."/>
            <person name="Gilbert J.A."/>
            <person name="Pupko T."/>
            <person name="Shuman H.A."/>
            <person name="Segal G."/>
        </authorList>
    </citation>
    <scope>NUCLEOTIDE SEQUENCE [LARGE SCALE GENOMIC DNA]</scope>
    <source>
        <strain evidence="17 18">ATCC 49506</strain>
    </source>
</reference>
<evidence type="ECO:0000256" key="12">
    <source>
        <dbReference type="HAMAP-Rule" id="MF_00218"/>
    </source>
</evidence>
<dbReference type="Gene3D" id="3.20.20.210">
    <property type="match status" value="1"/>
</dbReference>
<dbReference type="STRING" id="45070.Lnau_0335"/>
<dbReference type="PANTHER" id="PTHR21091:SF169">
    <property type="entry name" value="UROPORPHYRINOGEN DECARBOXYLASE"/>
    <property type="match status" value="1"/>
</dbReference>
<comment type="catalytic activity">
    <reaction evidence="12 13">
        <text>uroporphyrinogen III + 4 H(+) = coproporphyrinogen III + 4 CO2</text>
        <dbReference type="Rhea" id="RHEA:19865"/>
        <dbReference type="ChEBI" id="CHEBI:15378"/>
        <dbReference type="ChEBI" id="CHEBI:16526"/>
        <dbReference type="ChEBI" id="CHEBI:57308"/>
        <dbReference type="ChEBI" id="CHEBI:57309"/>
        <dbReference type="EC" id="4.1.1.37"/>
    </reaction>
</comment>
<dbReference type="PANTHER" id="PTHR21091">
    <property type="entry name" value="METHYLTETRAHYDROFOLATE:HOMOCYSTEINE METHYLTRANSFERASE RELATED"/>
    <property type="match status" value="1"/>
</dbReference>
<evidence type="ECO:0000256" key="13">
    <source>
        <dbReference type="RuleBase" id="RU000554"/>
    </source>
</evidence>
<dbReference type="InterPro" id="IPR006361">
    <property type="entry name" value="Uroporphyrinogen_deCO2ase_HemE"/>
</dbReference>
<protein>
    <recommendedName>
        <fullName evidence="7 12">Uroporphyrinogen decarboxylase</fullName>
        <shortName evidence="12">UPD</shortName>
        <shortName evidence="12">URO-D</shortName>
        <ecNumber evidence="6 12">4.1.1.37</ecNumber>
    </recommendedName>
</protein>
<keyword evidence="8 12" id="KW-0963">Cytoplasm</keyword>
<feature type="binding site" evidence="12">
    <location>
        <position position="91"/>
    </location>
    <ligand>
        <name>substrate</name>
    </ligand>
</feature>
<dbReference type="PROSITE" id="PS00906">
    <property type="entry name" value="UROD_1"/>
    <property type="match status" value="1"/>
</dbReference>
<accession>A0A0W0X2S8</accession>